<name>A0A183UDD8_TOXCA</name>
<evidence type="ECO:0000313" key="5">
    <source>
        <dbReference type="Proteomes" id="UP000050794"/>
    </source>
</evidence>
<gene>
    <name evidence="4" type="ORF">TCNE_LOCUS6508</name>
</gene>
<dbReference type="InterPro" id="IPR002486">
    <property type="entry name" value="Col_cuticle_N"/>
</dbReference>
<keyword evidence="1" id="KW-0677">Repeat</keyword>
<evidence type="ECO:0000313" key="4">
    <source>
        <dbReference type="EMBL" id="VDM37829.1"/>
    </source>
</evidence>
<feature type="region of interest" description="Disordered" evidence="2">
    <location>
        <begin position="101"/>
        <end position="128"/>
    </location>
</feature>
<feature type="compositionally biased region" description="Pro residues" evidence="2">
    <location>
        <begin position="101"/>
        <end position="114"/>
    </location>
</feature>
<accession>A0A183UDD8</accession>
<dbReference type="EMBL" id="UYWY01019505">
    <property type="protein sequence ID" value="VDM37829.1"/>
    <property type="molecule type" value="Genomic_DNA"/>
</dbReference>
<dbReference type="Proteomes" id="UP000050794">
    <property type="component" value="Unassembled WGS sequence"/>
</dbReference>
<dbReference type="SMART" id="SM01088">
    <property type="entry name" value="Col_cuticle_N"/>
    <property type="match status" value="1"/>
</dbReference>
<proteinExistence type="predicted"/>
<protein>
    <submittedName>
        <fullName evidence="6">Col_cuticle_N domain-containing protein</fullName>
    </submittedName>
</protein>
<dbReference type="Pfam" id="PF01484">
    <property type="entry name" value="Col_cuticle_N"/>
    <property type="match status" value="1"/>
</dbReference>
<feature type="domain" description="Nematode cuticle collagen N-terminal" evidence="3">
    <location>
        <begin position="8"/>
        <end position="58"/>
    </location>
</feature>
<evidence type="ECO:0000256" key="1">
    <source>
        <dbReference type="ARBA" id="ARBA00022737"/>
    </source>
</evidence>
<evidence type="ECO:0000313" key="6">
    <source>
        <dbReference type="WBParaSite" id="TCNE_0000650801-mRNA-1"/>
    </source>
</evidence>
<reference evidence="4 5" key="2">
    <citation type="submission" date="2018-11" db="EMBL/GenBank/DDBJ databases">
        <authorList>
            <consortium name="Pathogen Informatics"/>
        </authorList>
    </citation>
    <scope>NUCLEOTIDE SEQUENCE [LARGE SCALE GENOMIC DNA]</scope>
</reference>
<organism evidence="5 6">
    <name type="scientific">Toxocara canis</name>
    <name type="common">Canine roundworm</name>
    <dbReference type="NCBI Taxonomy" id="6265"/>
    <lineage>
        <taxon>Eukaryota</taxon>
        <taxon>Metazoa</taxon>
        <taxon>Ecdysozoa</taxon>
        <taxon>Nematoda</taxon>
        <taxon>Chromadorea</taxon>
        <taxon>Rhabditida</taxon>
        <taxon>Spirurina</taxon>
        <taxon>Ascaridomorpha</taxon>
        <taxon>Ascaridoidea</taxon>
        <taxon>Toxocaridae</taxon>
        <taxon>Toxocara</taxon>
    </lineage>
</organism>
<evidence type="ECO:0000256" key="2">
    <source>
        <dbReference type="SAM" id="MobiDB-lite"/>
    </source>
</evidence>
<sequence>MRDATLIVGVATVCSALAILSCLTVIRSLYSTIGETYNDVLDGVQVFRVETDAAWSQIMQVQVAISPPSKRPENPFNSIFRRKRQDFSTLPDYCHCEPLKPICPPGPPGPPGEPGPDGRSHELVEWDESSQGQLISAFIEISDA</sequence>
<dbReference type="WBParaSite" id="TCNE_0000650801-mRNA-1">
    <property type="protein sequence ID" value="TCNE_0000650801-mRNA-1"/>
    <property type="gene ID" value="TCNE_0000650801"/>
</dbReference>
<dbReference type="PROSITE" id="PS51257">
    <property type="entry name" value="PROKAR_LIPOPROTEIN"/>
    <property type="match status" value="1"/>
</dbReference>
<keyword evidence="5" id="KW-1185">Reference proteome</keyword>
<evidence type="ECO:0000259" key="3">
    <source>
        <dbReference type="SMART" id="SM01088"/>
    </source>
</evidence>
<dbReference type="AlphaFoldDB" id="A0A183UDD8"/>
<reference evidence="6" key="1">
    <citation type="submission" date="2016-06" db="UniProtKB">
        <authorList>
            <consortium name="WormBaseParasite"/>
        </authorList>
    </citation>
    <scope>IDENTIFICATION</scope>
</reference>
<dbReference type="GO" id="GO:0042302">
    <property type="term" value="F:structural constituent of cuticle"/>
    <property type="evidence" value="ECO:0007669"/>
    <property type="project" value="InterPro"/>
</dbReference>